<proteinExistence type="predicted"/>
<reference evidence="1" key="2">
    <citation type="journal article" date="2015" name="Fish Shellfish Immunol.">
        <title>Early steps in the European eel (Anguilla anguilla)-Vibrio vulnificus interaction in the gills: Role of the RtxA13 toxin.</title>
        <authorList>
            <person name="Callol A."/>
            <person name="Pajuelo D."/>
            <person name="Ebbesson L."/>
            <person name="Teles M."/>
            <person name="MacKenzie S."/>
            <person name="Amaro C."/>
        </authorList>
    </citation>
    <scope>NUCLEOTIDE SEQUENCE</scope>
</reference>
<dbReference type="EMBL" id="GBXM01025921">
    <property type="protein sequence ID" value="JAH82656.1"/>
    <property type="molecule type" value="Transcribed_RNA"/>
</dbReference>
<reference evidence="1" key="1">
    <citation type="submission" date="2014-11" db="EMBL/GenBank/DDBJ databases">
        <authorList>
            <person name="Amaro Gonzalez C."/>
        </authorList>
    </citation>
    <scope>NUCLEOTIDE SEQUENCE</scope>
</reference>
<protein>
    <submittedName>
        <fullName evidence="1">Uncharacterized protein</fullName>
    </submittedName>
</protein>
<name>A0A0E9VX58_ANGAN</name>
<accession>A0A0E9VX58</accession>
<organism evidence="1">
    <name type="scientific">Anguilla anguilla</name>
    <name type="common">European freshwater eel</name>
    <name type="synonym">Muraena anguilla</name>
    <dbReference type="NCBI Taxonomy" id="7936"/>
    <lineage>
        <taxon>Eukaryota</taxon>
        <taxon>Metazoa</taxon>
        <taxon>Chordata</taxon>
        <taxon>Craniata</taxon>
        <taxon>Vertebrata</taxon>
        <taxon>Euteleostomi</taxon>
        <taxon>Actinopterygii</taxon>
        <taxon>Neopterygii</taxon>
        <taxon>Teleostei</taxon>
        <taxon>Anguilliformes</taxon>
        <taxon>Anguillidae</taxon>
        <taxon>Anguilla</taxon>
    </lineage>
</organism>
<sequence>MQFQLAMGSHHSAPTMK</sequence>
<dbReference type="AlphaFoldDB" id="A0A0E9VX58"/>
<evidence type="ECO:0000313" key="1">
    <source>
        <dbReference type="EMBL" id="JAH82656.1"/>
    </source>
</evidence>